<evidence type="ECO:0000313" key="2">
    <source>
        <dbReference type="Proteomes" id="UP001449795"/>
    </source>
</evidence>
<name>A0ABZ3D336_9PROT</name>
<dbReference type="RefSeq" id="WP_342627879.1">
    <property type="nucleotide sequence ID" value="NZ_CP152276.1"/>
</dbReference>
<sequence length="192" mass="19895">MSESSTGRFGHPEGFPSSNIPVLVAKVPVMSGIVSRWHRMVFPGMLLAASALAIFPGGCSEGSSDQQGGSSGRVPDGYVELHEFQVAFIGSGGGGNGTLTFRGKTYPIRFGGLGIGGFGISSVDATGEVFDLHDIKQFPGSYGRARYGFAVGTASAGQMWLQNGSGVVLHLHAKRKGLMLSLGGDALVISMK</sequence>
<reference evidence="1 2" key="1">
    <citation type="submission" date="2024-04" db="EMBL/GenBank/DDBJ databases">
        <title>Complete genome sequence of Nguyenibacter vanlangesis HBCM-1154, a strain capable of nitrogen fixation, IAA production, and phosphorus solubilization isolated from sugarcane soil.</title>
        <authorList>
            <person name="MY HANH P."/>
        </authorList>
    </citation>
    <scope>NUCLEOTIDE SEQUENCE [LARGE SCALE GENOMIC DNA]</scope>
    <source>
        <strain evidence="1 2">HBCM 1154</strain>
    </source>
</reference>
<keyword evidence="2" id="KW-1185">Reference proteome</keyword>
<evidence type="ECO:0008006" key="3">
    <source>
        <dbReference type="Google" id="ProtNLM"/>
    </source>
</evidence>
<proteinExistence type="predicted"/>
<dbReference type="EMBL" id="CP152276">
    <property type="protein sequence ID" value="XAE42075.1"/>
    <property type="molecule type" value="Genomic_DNA"/>
</dbReference>
<gene>
    <name evidence="1" type="ORF">AAC691_17660</name>
</gene>
<organism evidence="1 2">
    <name type="scientific">Nguyenibacter vanlangensis</name>
    <dbReference type="NCBI Taxonomy" id="1216886"/>
    <lineage>
        <taxon>Bacteria</taxon>
        <taxon>Pseudomonadati</taxon>
        <taxon>Pseudomonadota</taxon>
        <taxon>Alphaproteobacteria</taxon>
        <taxon>Acetobacterales</taxon>
        <taxon>Acetobacteraceae</taxon>
        <taxon>Nguyenibacter</taxon>
    </lineage>
</organism>
<dbReference type="Proteomes" id="UP001449795">
    <property type="component" value="Chromosome"/>
</dbReference>
<evidence type="ECO:0000313" key="1">
    <source>
        <dbReference type="EMBL" id="XAE42075.1"/>
    </source>
</evidence>
<accession>A0ABZ3D336</accession>
<protein>
    <recommendedName>
        <fullName evidence="3">DUF1134 domain-containing protein</fullName>
    </recommendedName>
</protein>